<dbReference type="InterPro" id="IPR041988">
    <property type="entry name" value="Ribosomal_uL24_KOW"/>
</dbReference>
<evidence type="ECO:0000256" key="4">
    <source>
        <dbReference type="ARBA" id="ARBA00035206"/>
    </source>
</evidence>
<gene>
    <name evidence="5" type="primary">rplX</name>
    <name evidence="8" type="ORF">D9V78_01760</name>
</gene>
<dbReference type="Pfam" id="PF17136">
    <property type="entry name" value="ribosomal_L24"/>
    <property type="match status" value="1"/>
</dbReference>
<dbReference type="GO" id="GO:0005840">
    <property type="term" value="C:ribosome"/>
    <property type="evidence" value="ECO:0007669"/>
    <property type="project" value="UniProtKB-KW"/>
</dbReference>
<dbReference type="GO" id="GO:0019843">
    <property type="term" value="F:rRNA binding"/>
    <property type="evidence" value="ECO:0007669"/>
    <property type="project" value="UniProtKB-UniRule"/>
</dbReference>
<evidence type="ECO:0000259" key="6">
    <source>
        <dbReference type="Pfam" id="PF00467"/>
    </source>
</evidence>
<proteinExistence type="inferred from homology"/>
<dbReference type="EMBL" id="CP032999">
    <property type="protein sequence ID" value="QCI26123.1"/>
    <property type="molecule type" value="Genomic_DNA"/>
</dbReference>
<dbReference type="CDD" id="cd06089">
    <property type="entry name" value="KOW_RPL26"/>
    <property type="match status" value="1"/>
</dbReference>
<comment type="function">
    <text evidence="5">One of the proteins that surrounds the polypeptide exit tunnel on the outside of the subunit.</text>
</comment>
<keyword evidence="5" id="KW-0699">rRNA-binding</keyword>
<evidence type="ECO:0000313" key="8">
    <source>
        <dbReference type="EMBL" id="QCI26123.1"/>
    </source>
</evidence>
<feature type="domain" description="Large ribosomal subunit protein uL24 C-terminal" evidence="7">
    <location>
        <begin position="40"/>
        <end position="104"/>
    </location>
</feature>
<comment type="subunit">
    <text evidence="5">Part of the 50S ribosomal subunit.</text>
</comment>
<dbReference type="InterPro" id="IPR003256">
    <property type="entry name" value="Ribosomal_uL24"/>
</dbReference>
<name>A0A4D6YDG0_9GAMM</name>
<organism evidence="8 9">
    <name type="scientific">Buchnera aphidicola</name>
    <name type="common">Sarucallis kahawaluokalani</name>
    <dbReference type="NCBI Taxonomy" id="1241878"/>
    <lineage>
        <taxon>Bacteria</taxon>
        <taxon>Pseudomonadati</taxon>
        <taxon>Pseudomonadota</taxon>
        <taxon>Gammaproteobacteria</taxon>
        <taxon>Enterobacterales</taxon>
        <taxon>Erwiniaceae</taxon>
        <taxon>Buchnera</taxon>
    </lineage>
</organism>
<dbReference type="GO" id="GO:1990904">
    <property type="term" value="C:ribonucleoprotein complex"/>
    <property type="evidence" value="ECO:0007669"/>
    <property type="project" value="UniProtKB-KW"/>
</dbReference>
<dbReference type="InterPro" id="IPR008991">
    <property type="entry name" value="Translation_prot_SH3-like_sf"/>
</dbReference>
<feature type="domain" description="KOW" evidence="6">
    <location>
        <begin position="9"/>
        <end position="38"/>
    </location>
</feature>
<evidence type="ECO:0000256" key="2">
    <source>
        <dbReference type="ARBA" id="ARBA00022980"/>
    </source>
</evidence>
<dbReference type="InterPro" id="IPR005824">
    <property type="entry name" value="KOW"/>
</dbReference>
<dbReference type="AlphaFoldDB" id="A0A4D6YDG0"/>
<keyword evidence="5" id="KW-0694">RNA-binding</keyword>
<dbReference type="GO" id="GO:0005829">
    <property type="term" value="C:cytosol"/>
    <property type="evidence" value="ECO:0007669"/>
    <property type="project" value="UniProtKB-ARBA"/>
</dbReference>
<sequence length="107" mass="12011">MTMKIRCLDSVIIISGSNKGKTGTVKSISPDKSKVIVKGINIVKKHQKAIPEKNITAGILKKEAWIHISNIAILNPETNRSDRIGFKFINGKKMRFFKSNNKIISYK</sequence>
<dbReference type="InterPro" id="IPR057264">
    <property type="entry name" value="Ribosomal_uL24_C"/>
</dbReference>
<dbReference type="PANTHER" id="PTHR12903">
    <property type="entry name" value="MITOCHONDRIAL RIBOSOMAL PROTEIN L24"/>
    <property type="match status" value="1"/>
</dbReference>
<dbReference type="Pfam" id="PF00467">
    <property type="entry name" value="KOW"/>
    <property type="match status" value="1"/>
</dbReference>
<evidence type="ECO:0000256" key="3">
    <source>
        <dbReference type="ARBA" id="ARBA00023274"/>
    </source>
</evidence>
<evidence type="ECO:0000256" key="5">
    <source>
        <dbReference type="HAMAP-Rule" id="MF_01326"/>
    </source>
</evidence>
<accession>A0A4D6YDG0</accession>
<protein>
    <recommendedName>
        <fullName evidence="4 5">Large ribosomal subunit protein uL24</fullName>
    </recommendedName>
</protein>
<dbReference type="Gene3D" id="2.30.30.30">
    <property type="match status" value="1"/>
</dbReference>
<dbReference type="NCBIfam" id="TIGR01079">
    <property type="entry name" value="rplX_bact"/>
    <property type="match status" value="1"/>
</dbReference>
<dbReference type="OrthoDB" id="9807419at2"/>
<dbReference type="InterPro" id="IPR014722">
    <property type="entry name" value="Rib_uL2_dom2"/>
</dbReference>
<dbReference type="GO" id="GO:0006412">
    <property type="term" value="P:translation"/>
    <property type="evidence" value="ECO:0007669"/>
    <property type="project" value="UniProtKB-UniRule"/>
</dbReference>
<evidence type="ECO:0000256" key="1">
    <source>
        <dbReference type="ARBA" id="ARBA00010618"/>
    </source>
</evidence>
<comment type="similarity">
    <text evidence="1 5">Belongs to the universal ribosomal protein uL24 family.</text>
</comment>
<evidence type="ECO:0000259" key="7">
    <source>
        <dbReference type="Pfam" id="PF17136"/>
    </source>
</evidence>
<reference evidence="8 9" key="1">
    <citation type="submission" date="2018-10" db="EMBL/GenBank/DDBJ databases">
        <title>Comparative functional genomics of the obligate endosymbiont Buchnera aphidicola.</title>
        <authorList>
            <person name="Chong R.A."/>
        </authorList>
    </citation>
    <scope>NUCLEOTIDE SEQUENCE [LARGE SCALE GENOMIC DNA]</scope>
    <source>
        <strain evidence="8 9">Ska</strain>
    </source>
</reference>
<dbReference type="SUPFAM" id="SSF50104">
    <property type="entry name" value="Translation proteins SH3-like domain"/>
    <property type="match status" value="1"/>
</dbReference>
<dbReference type="GO" id="GO:0003735">
    <property type="term" value="F:structural constituent of ribosome"/>
    <property type="evidence" value="ECO:0007669"/>
    <property type="project" value="InterPro"/>
</dbReference>
<keyword evidence="3 5" id="KW-0687">Ribonucleoprotein</keyword>
<dbReference type="Proteomes" id="UP000298685">
    <property type="component" value="Chromosome"/>
</dbReference>
<dbReference type="RefSeq" id="WP_158350817.1">
    <property type="nucleotide sequence ID" value="NZ_CP032999.1"/>
</dbReference>
<keyword evidence="2 5" id="KW-0689">Ribosomal protein</keyword>
<comment type="function">
    <text evidence="5">One of two assembly initiator proteins, it binds directly to the 5'-end of the 23S rRNA, where it nucleates assembly of the 50S subunit.</text>
</comment>
<dbReference type="HAMAP" id="MF_01326_B">
    <property type="entry name" value="Ribosomal_uL24_B"/>
    <property type="match status" value="1"/>
</dbReference>
<evidence type="ECO:0000313" key="9">
    <source>
        <dbReference type="Proteomes" id="UP000298685"/>
    </source>
</evidence>